<dbReference type="Proteomes" id="UP000198985">
    <property type="component" value="Unassembled WGS sequence"/>
</dbReference>
<protein>
    <recommendedName>
        <fullName evidence="2">DUF6708 domain-containing protein</fullName>
    </recommendedName>
</protein>
<keyword evidence="1" id="KW-0812">Transmembrane</keyword>
<feature type="transmembrane region" description="Helical" evidence="1">
    <location>
        <begin position="115"/>
        <end position="139"/>
    </location>
</feature>
<dbReference type="RefSeq" id="WP_084322084.1">
    <property type="nucleotide sequence ID" value="NZ_FNTY01000002.1"/>
</dbReference>
<gene>
    <name evidence="3" type="ORF">SAMN04490194_2354</name>
</gene>
<dbReference type="EMBL" id="FNTY01000002">
    <property type="protein sequence ID" value="SEE46503.1"/>
    <property type="molecule type" value="Genomic_DNA"/>
</dbReference>
<organism evidence="3 4">
    <name type="scientific">Pseudomonas migulae</name>
    <dbReference type="NCBI Taxonomy" id="78543"/>
    <lineage>
        <taxon>Bacteria</taxon>
        <taxon>Pseudomonadati</taxon>
        <taxon>Pseudomonadota</taxon>
        <taxon>Gammaproteobacteria</taxon>
        <taxon>Pseudomonadales</taxon>
        <taxon>Pseudomonadaceae</taxon>
        <taxon>Pseudomonas</taxon>
    </lineage>
</organism>
<name>A0A1H5J1S0_9PSED</name>
<keyword evidence="1" id="KW-1133">Transmembrane helix</keyword>
<evidence type="ECO:0000256" key="1">
    <source>
        <dbReference type="SAM" id="Phobius"/>
    </source>
</evidence>
<evidence type="ECO:0000313" key="4">
    <source>
        <dbReference type="Proteomes" id="UP000198985"/>
    </source>
</evidence>
<accession>A0A1H5J1S0</accession>
<feature type="domain" description="DUF6708" evidence="2">
    <location>
        <begin position="139"/>
        <end position="300"/>
    </location>
</feature>
<feature type="transmembrane region" description="Helical" evidence="1">
    <location>
        <begin position="75"/>
        <end position="95"/>
    </location>
</feature>
<dbReference type="InterPro" id="IPR046554">
    <property type="entry name" value="DUF6708"/>
</dbReference>
<dbReference type="AlphaFoldDB" id="A0A1H5J1S0"/>
<evidence type="ECO:0000313" key="3">
    <source>
        <dbReference type="EMBL" id="SEE46503.1"/>
    </source>
</evidence>
<keyword evidence="1" id="KW-0472">Membrane</keyword>
<proteinExistence type="predicted"/>
<evidence type="ECO:0000259" key="2">
    <source>
        <dbReference type="Pfam" id="PF20455"/>
    </source>
</evidence>
<dbReference type="Pfam" id="PF20455">
    <property type="entry name" value="DUF6708"/>
    <property type="match status" value="1"/>
</dbReference>
<sequence length="367" mass="41308">MTPTSAQYDEFDIQQQRPVAGATRRFPTGEALFLSPLPVPTGQILMDLGGSFVEVNDTFLDVGSSNFGKAFQARAMIGLGMMFIFSCLIVLPLLAGSTTWGNPFSESFGDRAAGMFHFGVTFSIWGGRIAALLGTYVILSTTRAKSRTRPIRFNRQRREVCFFPEGSDIPVIQPWEETVSWLSISTGVTGVGVTIAYTFGMAFDDSKTDVVHFVRQGVMTPAHGLGKWEAIRVYMEKGPEYCPGKAPYEGRHTFDKERQDMHEEYQHNERSALGVGWWYLTHLITWWRFPYWVAEWDHRFSMKSLPESISEWSKPLPPEQWAKPSQALKEQSVKIEKAFAQGQDFMTYFNANLSKTEAKKSAGSSAL</sequence>
<reference evidence="3 4" key="1">
    <citation type="submission" date="2016-10" db="EMBL/GenBank/DDBJ databases">
        <authorList>
            <person name="de Groot N.N."/>
        </authorList>
    </citation>
    <scope>NUCLEOTIDE SEQUENCE [LARGE SCALE GENOMIC DNA]</scope>
    <source>
        <strain evidence="3 4">BS3662</strain>
    </source>
</reference>